<accession>A0A285N295</accession>
<dbReference type="CDD" id="cd01983">
    <property type="entry name" value="SIMIBI"/>
    <property type="match status" value="1"/>
</dbReference>
<evidence type="ECO:0000313" key="2">
    <source>
        <dbReference type="Proteomes" id="UP000219453"/>
    </source>
</evidence>
<protein>
    <submittedName>
        <fullName evidence="1">Predicted P-loop ATPase/GTPase</fullName>
    </submittedName>
</protein>
<dbReference type="OrthoDB" id="39107at2157"/>
<dbReference type="Proteomes" id="UP000219453">
    <property type="component" value="Unassembled WGS sequence"/>
</dbReference>
<dbReference type="AlphaFoldDB" id="A0A285N295"/>
<evidence type="ECO:0000313" key="1">
    <source>
        <dbReference type="EMBL" id="SNZ03063.1"/>
    </source>
</evidence>
<keyword evidence="2" id="KW-1185">Reference proteome</keyword>
<dbReference type="EMBL" id="OBEJ01000001">
    <property type="protein sequence ID" value="SNZ03063.1"/>
    <property type="molecule type" value="Genomic_DNA"/>
</dbReference>
<name>A0A285N295_NATPI</name>
<sequence>MKLLVAGGDRVDAGKTTFSTGLVARLGSVGFKPRAGNDYWFDHDDYRRAISEGRLYGKDAKRLAAASDADVRPEDINPVHRLWRPSPGPDAGLVGAAHRQFVFDRVSESFVVNAGADVPESARESLPLADAPRVSTVDELNEETRRRHLPAFEALAARIDERADAVIESYGDIARPLQELAVDAVAVVEPGRARVYDGDRYLRACDVARRSARDGRMERRVEDVIEHVDPIARVGLPALADERRTDPDAVADAYADAYDELLAAAE</sequence>
<gene>
    <name evidence="1" type="ORF">SAMN06269185_0182</name>
</gene>
<reference evidence="1 2" key="1">
    <citation type="submission" date="2017-09" db="EMBL/GenBank/DDBJ databases">
        <authorList>
            <person name="Ehlers B."/>
            <person name="Leendertz F.H."/>
        </authorList>
    </citation>
    <scope>NUCLEOTIDE SEQUENCE [LARGE SCALE GENOMIC DNA]</scope>
    <source>
        <strain evidence="1 2">DSM 27208</strain>
    </source>
</reference>
<dbReference type="RefSeq" id="WP_097007241.1">
    <property type="nucleotide sequence ID" value="NZ_OBEJ01000001.1"/>
</dbReference>
<organism evidence="1 2">
    <name type="scientific">Natronoarchaeum philippinense</name>
    <dbReference type="NCBI Taxonomy" id="558529"/>
    <lineage>
        <taxon>Archaea</taxon>
        <taxon>Methanobacteriati</taxon>
        <taxon>Methanobacteriota</taxon>
        <taxon>Stenosarchaea group</taxon>
        <taxon>Halobacteria</taxon>
        <taxon>Halobacteriales</taxon>
        <taxon>Natronoarchaeaceae</taxon>
    </lineage>
</organism>
<proteinExistence type="predicted"/>